<dbReference type="SMART" id="SM00382">
    <property type="entry name" value="AAA"/>
    <property type="match status" value="1"/>
</dbReference>
<dbReference type="CDD" id="cd03214">
    <property type="entry name" value="ABC_Iron-Siderophores_B12_Hemin"/>
    <property type="match status" value="1"/>
</dbReference>
<dbReference type="GO" id="GO:0016887">
    <property type="term" value="F:ATP hydrolysis activity"/>
    <property type="evidence" value="ECO:0007669"/>
    <property type="project" value="InterPro"/>
</dbReference>
<dbReference type="GO" id="GO:0005524">
    <property type="term" value="F:ATP binding"/>
    <property type="evidence" value="ECO:0007669"/>
    <property type="project" value="UniProtKB-KW"/>
</dbReference>
<dbReference type="PANTHER" id="PTHR42734:SF19">
    <property type="entry name" value="IRON COMPOUNDS ABC TRANSPORTER, ATP-BINDING PROTEIN"/>
    <property type="match status" value="1"/>
</dbReference>
<dbReference type="InterPro" id="IPR017871">
    <property type="entry name" value="ABC_transporter-like_CS"/>
</dbReference>
<dbReference type="InterPro" id="IPR050153">
    <property type="entry name" value="Metal_Ion_Import_ABC"/>
</dbReference>
<evidence type="ECO:0000256" key="1">
    <source>
        <dbReference type="ARBA" id="ARBA00022448"/>
    </source>
</evidence>
<dbReference type="PROSITE" id="PS00211">
    <property type="entry name" value="ABC_TRANSPORTER_1"/>
    <property type="match status" value="1"/>
</dbReference>
<dbReference type="Gene3D" id="3.40.50.300">
    <property type="entry name" value="P-loop containing nucleotide triphosphate hydrolases"/>
    <property type="match status" value="1"/>
</dbReference>
<evidence type="ECO:0000256" key="3">
    <source>
        <dbReference type="ARBA" id="ARBA00022840"/>
    </source>
</evidence>
<accession>A0A371JGM0</accession>
<dbReference type="AlphaFoldDB" id="A0A371JGM0"/>
<dbReference type="EMBL" id="NOKA02000009">
    <property type="protein sequence ID" value="RDY31836.1"/>
    <property type="molecule type" value="Genomic_DNA"/>
</dbReference>
<dbReference type="InterPro" id="IPR003593">
    <property type="entry name" value="AAA+_ATPase"/>
</dbReference>
<dbReference type="OrthoDB" id="9799337at2"/>
<name>A0A371JGM0_9FIRM</name>
<evidence type="ECO:0000313" key="5">
    <source>
        <dbReference type="EMBL" id="RDY31836.1"/>
    </source>
</evidence>
<reference evidence="5 6" key="1">
    <citation type="journal article" date="2017" name="Genome Announc.">
        <title>Draft Genome Sequence of a Sporulating and Motile Strain of Lachnotalea glycerini Isolated from Water in Quebec City, Canada.</title>
        <authorList>
            <person name="Maheux A.F."/>
            <person name="Boudreau D.K."/>
            <person name="Berube E."/>
            <person name="Boissinot M."/>
            <person name="Raymond F."/>
            <person name="Brodeur S."/>
            <person name="Corbeil J."/>
            <person name="Isabel S."/>
            <person name="Omar R.F."/>
            <person name="Bergeron M.G."/>
        </authorList>
    </citation>
    <scope>NUCLEOTIDE SEQUENCE [LARGE SCALE GENOMIC DNA]</scope>
    <source>
        <strain evidence="5 6">CCRI-19302</strain>
    </source>
</reference>
<evidence type="ECO:0000313" key="6">
    <source>
        <dbReference type="Proteomes" id="UP000216411"/>
    </source>
</evidence>
<comment type="caution">
    <text evidence="5">The sequence shown here is derived from an EMBL/GenBank/DDBJ whole genome shotgun (WGS) entry which is preliminary data.</text>
</comment>
<gene>
    <name evidence="5" type="ORF">CG710_007585</name>
</gene>
<dbReference type="PANTHER" id="PTHR42734">
    <property type="entry name" value="METAL TRANSPORT SYSTEM ATP-BINDING PROTEIN TM_0124-RELATED"/>
    <property type="match status" value="1"/>
</dbReference>
<evidence type="ECO:0000256" key="2">
    <source>
        <dbReference type="ARBA" id="ARBA00022741"/>
    </source>
</evidence>
<dbReference type="SUPFAM" id="SSF52540">
    <property type="entry name" value="P-loop containing nucleoside triphosphate hydrolases"/>
    <property type="match status" value="1"/>
</dbReference>
<dbReference type="FunFam" id="3.40.50.300:FF:000134">
    <property type="entry name" value="Iron-enterobactin ABC transporter ATP-binding protein"/>
    <property type="match status" value="1"/>
</dbReference>
<dbReference type="InterPro" id="IPR027417">
    <property type="entry name" value="P-loop_NTPase"/>
</dbReference>
<dbReference type="Proteomes" id="UP000216411">
    <property type="component" value="Unassembled WGS sequence"/>
</dbReference>
<organism evidence="5 6">
    <name type="scientific">Lachnotalea glycerini</name>
    <dbReference type="NCBI Taxonomy" id="1763509"/>
    <lineage>
        <taxon>Bacteria</taxon>
        <taxon>Bacillati</taxon>
        <taxon>Bacillota</taxon>
        <taxon>Clostridia</taxon>
        <taxon>Lachnospirales</taxon>
        <taxon>Lachnospiraceae</taxon>
        <taxon>Lachnotalea</taxon>
    </lineage>
</organism>
<proteinExistence type="predicted"/>
<keyword evidence="2" id="KW-0547">Nucleotide-binding</keyword>
<dbReference type="InterPro" id="IPR003439">
    <property type="entry name" value="ABC_transporter-like_ATP-bd"/>
</dbReference>
<dbReference type="PROSITE" id="PS50893">
    <property type="entry name" value="ABC_TRANSPORTER_2"/>
    <property type="match status" value="1"/>
</dbReference>
<feature type="domain" description="ABC transporter" evidence="4">
    <location>
        <begin position="3"/>
        <end position="238"/>
    </location>
</feature>
<keyword evidence="1" id="KW-0813">Transport</keyword>
<sequence>MSISVEHLNFSYCDRPVLEDVSFRAVCGEVVCIIGPNGVGKSTLFRCILGIINNYSGIAKINEIEIKTLKPKQLARLIAYIPQSHTPAFHYSVLDMTLMGTTAQMSAFATPRKQEIIVAEEALKILDIYHLRDRDFTKMSGGERQLVLIARALAQQAKVLIMDEPTANLDYGNQIRVLEQVKHLTSKGYTIIQSTHQPEQALYYADYVIALKDGRVYAAGKPHDVMDEELIFNLYGVRVKIQSLFDDKIRMCIPEDVLLHR</sequence>
<keyword evidence="6" id="KW-1185">Reference proteome</keyword>
<keyword evidence="3 5" id="KW-0067">ATP-binding</keyword>
<protein>
    <submittedName>
        <fullName evidence="5">ABC transporter ATP-binding protein</fullName>
    </submittedName>
</protein>
<evidence type="ECO:0000259" key="4">
    <source>
        <dbReference type="PROSITE" id="PS50893"/>
    </source>
</evidence>
<dbReference type="Pfam" id="PF00005">
    <property type="entry name" value="ABC_tran"/>
    <property type="match status" value="1"/>
</dbReference>
<dbReference type="RefSeq" id="WP_094375684.1">
    <property type="nucleotide sequence ID" value="NZ_NOKA02000009.1"/>
</dbReference>